<sequence>MFFHRVAAVRVLLWRKQLFGQVLGRTSGVSGHFSGMSIACGPCRDVCEFLPEATAGNGARFYCIDLDERAVEYAGALVESHGLKDRVVFEVKNALLLRKSDSYNMVWCGGLLDYLNDRQAASLLRRMWSWTNAGGQAVAGNSLPANPSRNLMEWCGDWILIHRTEDDMRSLCTQAGVPAENVDFQIDPQGCFGHLVMSRA</sequence>
<dbReference type="InterPro" id="IPR029063">
    <property type="entry name" value="SAM-dependent_MTases_sf"/>
</dbReference>
<protein>
    <submittedName>
        <fullName evidence="2">Class I SAM-dependent methyltransferase</fullName>
    </submittedName>
</protein>
<dbReference type="InterPro" id="IPR041698">
    <property type="entry name" value="Methyltransf_25"/>
</dbReference>
<accession>A0A7V0XEM8</accession>
<dbReference type="GO" id="GO:0008168">
    <property type="term" value="F:methyltransferase activity"/>
    <property type="evidence" value="ECO:0007669"/>
    <property type="project" value="UniProtKB-KW"/>
</dbReference>
<proteinExistence type="predicted"/>
<reference evidence="2" key="1">
    <citation type="journal article" date="2020" name="mSystems">
        <title>Genome- and Community-Level Interaction Insights into Carbon Utilization and Element Cycling Functions of Hydrothermarchaeota in Hydrothermal Sediment.</title>
        <authorList>
            <person name="Zhou Z."/>
            <person name="Liu Y."/>
            <person name="Xu W."/>
            <person name="Pan J."/>
            <person name="Luo Z.H."/>
            <person name="Li M."/>
        </authorList>
    </citation>
    <scope>NUCLEOTIDE SEQUENCE [LARGE SCALE GENOMIC DNA]</scope>
    <source>
        <strain evidence="2">SpSt-1182</strain>
    </source>
</reference>
<keyword evidence="2" id="KW-0489">Methyltransferase</keyword>
<name>A0A7V0XEM8_UNCW3</name>
<gene>
    <name evidence="2" type="ORF">ENN51_00865</name>
</gene>
<dbReference type="Proteomes" id="UP000885672">
    <property type="component" value="Unassembled WGS sequence"/>
</dbReference>
<evidence type="ECO:0000313" key="2">
    <source>
        <dbReference type="EMBL" id="HDQ98826.1"/>
    </source>
</evidence>
<feature type="domain" description="Methyltransferase" evidence="1">
    <location>
        <begin position="38"/>
        <end position="135"/>
    </location>
</feature>
<dbReference type="GO" id="GO:0032259">
    <property type="term" value="P:methylation"/>
    <property type="evidence" value="ECO:0007669"/>
    <property type="project" value="UniProtKB-KW"/>
</dbReference>
<dbReference type="Gene3D" id="3.40.50.150">
    <property type="entry name" value="Vaccinia Virus protein VP39"/>
    <property type="match status" value="1"/>
</dbReference>
<keyword evidence="2" id="KW-0808">Transferase</keyword>
<dbReference type="AlphaFoldDB" id="A0A7V0XEM8"/>
<dbReference type="Pfam" id="PF13649">
    <property type="entry name" value="Methyltransf_25"/>
    <property type="match status" value="1"/>
</dbReference>
<dbReference type="EMBL" id="DSBX01000025">
    <property type="protein sequence ID" value="HDQ98826.1"/>
    <property type="molecule type" value="Genomic_DNA"/>
</dbReference>
<dbReference type="SUPFAM" id="SSF53335">
    <property type="entry name" value="S-adenosyl-L-methionine-dependent methyltransferases"/>
    <property type="match status" value="1"/>
</dbReference>
<comment type="caution">
    <text evidence="2">The sequence shown here is derived from an EMBL/GenBank/DDBJ whole genome shotgun (WGS) entry which is preliminary data.</text>
</comment>
<evidence type="ECO:0000259" key="1">
    <source>
        <dbReference type="Pfam" id="PF13649"/>
    </source>
</evidence>
<organism evidence="2">
    <name type="scientific">candidate division WOR-3 bacterium</name>
    <dbReference type="NCBI Taxonomy" id="2052148"/>
    <lineage>
        <taxon>Bacteria</taxon>
        <taxon>Bacteria division WOR-3</taxon>
    </lineage>
</organism>